<gene>
    <name evidence="5" type="ORF">L3049_01785</name>
</gene>
<dbReference type="EMBL" id="JAKJSC010000001">
    <property type="protein sequence ID" value="MDE5416720.1"/>
    <property type="molecule type" value="Genomic_DNA"/>
</dbReference>
<accession>A0ABT5VMQ1</accession>
<comment type="caution">
    <text evidence="5">The sequence shown here is derived from an EMBL/GenBank/DDBJ whole genome shotgun (WGS) entry which is preliminary data.</text>
</comment>
<protein>
    <submittedName>
        <fullName evidence="5">GDSL-type esterase/lipase family protein</fullName>
    </submittedName>
</protein>
<evidence type="ECO:0000259" key="4">
    <source>
        <dbReference type="Pfam" id="PF13472"/>
    </source>
</evidence>
<feature type="signal peptide" evidence="2">
    <location>
        <begin position="1"/>
        <end position="22"/>
    </location>
</feature>
<keyword evidence="2" id="KW-0732">Signal</keyword>
<dbReference type="InterPro" id="IPR039329">
    <property type="entry name" value="SIAE"/>
</dbReference>
<feature type="domain" description="SGNH hydrolase-type esterase" evidence="4">
    <location>
        <begin position="30"/>
        <end position="208"/>
    </location>
</feature>
<sequence>MKKYFMFLTCVFIFLIQSSAWSQNKVRVACIGNSVTFGYGIENREQNCYPTQLQNLLGDAYEVKNFGHSGATLLKKGHNPYWEKDAFAQAKAFKPEIVILHLGLNDTDPRNWPNYKDEFKKDYYDLIDAFCELEGTAKPKVWICRLTPIFNQHPRFKSGTRDWFWQIQEQIEQIAEVKQVGIIDLHTPLYCRPDLFPDALHPNAEGAKILATTVYQEVSGNYGGLSLPVVFGDHMVLQRQVSIPVYGMANAGDKVSVFLNDLMAVSQANVHGKWKVELPAMKAGGPYELRIESKNKTIVFQDVLIGEVWLCSGQSNMAFTLKESSTGKEDITKANRSNIRLYNMKAQALPNDQKWGREVLKKVNQLDYFNSEWKACDSCTASEFSAIAYHFASGLQDSLNVPIGVILNAVGGSTTEAWIDRKSLEHHPVLVNVLDDWLNNDFVHSWCRKRARQNLDNQDGSFQRHPFQAAYLFETGIAPLLGFAIKGAIWYQGESNAHNVEFHEVLFPELVKSWRKSWGYDFPFYYVQLSAINRPSWGYFRDSQRRMNKLIPNSGMVVSSDKGHPNDVHPKNKKPIGERLARLSLSETYNFDLEYSGPVPVKMVFEKECAIVYFDHCSGMRAKNGDVIKGFEIAGSDDLFVPAEVSVNENTLILRNKLVKKITNVRYGWQAFNEANLVNDQGLPASTFSTEYNL</sequence>
<dbReference type="InterPro" id="IPR013830">
    <property type="entry name" value="SGNH_hydro"/>
</dbReference>
<organism evidence="5 6">
    <name type="scientific">Paralabilibaculum antarcticum</name>
    <dbReference type="NCBI Taxonomy" id="2912572"/>
    <lineage>
        <taxon>Bacteria</taxon>
        <taxon>Pseudomonadati</taxon>
        <taxon>Bacteroidota</taxon>
        <taxon>Bacteroidia</taxon>
        <taxon>Marinilabiliales</taxon>
        <taxon>Marinifilaceae</taxon>
        <taxon>Paralabilibaculum</taxon>
    </lineage>
</organism>
<feature type="chain" id="PRO_5046822861" evidence="2">
    <location>
        <begin position="23"/>
        <end position="694"/>
    </location>
</feature>
<dbReference type="Proteomes" id="UP001528920">
    <property type="component" value="Unassembled WGS sequence"/>
</dbReference>
<keyword evidence="6" id="KW-1185">Reference proteome</keyword>
<evidence type="ECO:0000313" key="5">
    <source>
        <dbReference type="EMBL" id="MDE5416720.1"/>
    </source>
</evidence>
<evidence type="ECO:0000256" key="1">
    <source>
        <dbReference type="ARBA" id="ARBA00022801"/>
    </source>
</evidence>
<evidence type="ECO:0000313" key="6">
    <source>
        <dbReference type="Proteomes" id="UP001528920"/>
    </source>
</evidence>
<dbReference type="SUPFAM" id="SSF52266">
    <property type="entry name" value="SGNH hydrolase"/>
    <property type="match status" value="2"/>
</dbReference>
<dbReference type="Gene3D" id="3.40.50.1110">
    <property type="entry name" value="SGNH hydrolase"/>
    <property type="match status" value="2"/>
</dbReference>
<dbReference type="PANTHER" id="PTHR22901">
    <property type="entry name" value="SIALATE O-ACETYLESTERASE"/>
    <property type="match status" value="1"/>
</dbReference>
<name>A0ABT5VMQ1_9BACT</name>
<feature type="domain" description="Sialate O-acetylesterase" evidence="3">
    <location>
        <begin position="484"/>
        <end position="582"/>
    </location>
</feature>
<evidence type="ECO:0000256" key="2">
    <source>
        <dbReference type="SAM" id="SignalP"/>
    </source>
</evidence>
<keyword evidence="1" id="KW-0378">Hydrolase</keyword>
<dbReference type="Pfam" id="PF03629">
    <property type="entry name" value="SASA"/>
    <property type="match status" value="1"/>
</dbReference>
<dbReference type="InterPro" id="IPR036514">
    <property type="entry name" value="SGNH_hydro_sf"/>
</dbReference>
<dbReference type="RefSeq" id="WP_275108059.1">
    <property type="nucleotide sequence ID" value="NZ_JAKJSC010000001.1"/>
</dbReference>
<dbReference type="Pfam" id="PF13472">
    <property type="entry name" value="Lipase_GDSL_2"/>
    <property type="match status" value="1"/>
</dbReference>
<dbReference type="InterPro" id="IPR005181">
    <property type="entry name" value="SASA"/>
</dbReference>
<reference evidence="5 6" key="1">
    <citation type="submission" date="2022-01" db="EMBL/GenBank/DDBJ databases">
        <title>Labilibaculum sp. nov, a marine bacterium isolated from Antarctica.</title>
        <authorList>
            <person name="Dai W."/>
        </authorList>
    </citation>
    <scope>NUCLEOTIDE SEQUENCE [LARGE SCALE GENOMIC DNA]</scope>
    <source>
        <strain evidence="5 6">DW002</strain>
    </source>
</reference>
<evidence type="ECO:0000259" key="3">
    <source>
        <dbReference type="Pfam" id="PF03629"/>
    </source>
</evidence>
<dbReference type="PANTHER" id="PTHR22901:SF0">
    <property type="entry name" value="SIALATE O-ACETYLESTERASE"/>
    <property type="match status" value="1"/>
</dbReference>
<proteinExistence type="predicted"/>